<evidence type="ECO:0000313" key="1">
    <source>
        <dbReference type="EMBL" id="MBA4455007.1"/>
    </source>
</evidence>
<protein>
    <submittedName>
        <fullName evidence="1">Alcohol dehydrogenase catalytic domain-containing protein</fullName>
    </submittedName>
</protein>
<gene>
    <name evidence="1" type="ORF">H2B05_08765</name>
</gene>
<evidence type="ECO:0000313" key="2">
    <source>
        <dbReference type="Proteomes" id="UP000526786"/>
    </source>
</evidence>
<name>A0AC60W5M3_9ARCH</name>
<proteinExistence type="predicted"/>
<reference evidence="1 2" key="1">
    <citation type="journal article" date="2020" name="Appl. Environ. Microbiol.">
        <title>Genomic Characteristics of a Novel Species of Ammonia-Oxidizing Archaea from the Jiulong River Estuary.</title>
        <authorList>
            <person name="Zou D."/>
            <person name="Wan R."/>
            <person name="Han L."/>
            <person name="Xu M.N."/>
            <person name="Liu Y."/>
            <person name="Liu H."/>
            <person name="Kao S.J."/>
            <person name="Li M."/>
        </authorList>
    </citation>
    <scope>NUCLEOTIDE SEQUENCE [LARGE SCALE GENOMIC DNA]</scope>
    <source>
        <strain evidence="1">W2bin3</strain>
    </source>
</reference>
<dbReference type="Proteomes" id="UP000526786">
    <property type="component" value="Unassembled WGS sequence"/>
</dbReference>
<dbReference type="EMBL" id="JACENC010000341">
    <property type="protein sequence ID" value="MBA4455007.1"/>
    <property type="molecule type" value="Genomic_DNA"/>
</dbReference>
<accession>A0AC60W5M3</accession>
<sequence length="316" mass="34185">MKALHFDGKSLSCIEGYPNPQTGEAVVKVSMAGICGTDLEILHGYMSYEGVLGHEFVGVVVESQNKDMVGKRVVGEINVGCENCDCCKNGMQRHCPNRSVLGILNRDGAFAEYLALPERNLHVIPDSITDEQAVFVEPIAAAYEIKEQVSLNPSWHVAIVGDGRLSQLIASVLKTSCSDITCFGRHQKKLERLGKLGIKTKIGIQPNEKFAFDLVVEATGSNSGFQDSMNLVKPKGTVILKSTIASKENLDLTPAVVNEITVVGSRCGPFRPAIDALATGIISVEGLIDSKYPLEKFKEAFDHAKKSDTLKVVLVP</sequence>
<comment type="caution">
    <text evidence="1">The sequence shown here is derived from an EMBL/GenBank/DDBJ whole genome shotgun (WGS) entry which is preliminary data.</text>
</comment>
<organism evidence="1 2">
    <name type="scientific">Candidatus Nitrosomaritimum aestuariumsis</name>
    <dbReference type="NCBI Taxonomy" id="3342354"/>
    <lineage>
        <taxon>Archaea</taxon>
        <taxon>Nitrososphaerota</taxon>
        <taxon>Nitrososphaeria</taxon>
        <taxon>Nitrosopumilales</taxon>
        <taxon>Nitrosopumilaceae</taxon>
        <taxon>Candidatus Nitrosomaritimum</taxon>
    </lineage>
</organism>